<evidence type="ECO:0008006" key="4">
    <source>
        <dbReference type="Google" id="ProtNLM"/>
    </source>
</evidence>
<feature type="transmembrane region" description="Helical" evidence="1">
    <location>
        <begin position="6"/>
        <end position="24"/>
    </location>
</feature>
<keyword evidence="1" id="KW-0472">Membrane</keyword>
<protein>
    <recommendedName>
        <fullName evidence="4">DUF1440 domain-containing protein</fullName>
    </recommendedName>
</protein>
<keyword evidence="1" id="KW-0812">Transmembrane</keyword>
<evidence type="ECO:0000256" key="1">
    <source>
        <dbReference type="SAM" id="Phobius"/>
    </source>
</evidence>
<feature type="transmembrane region" description="Helical" evidence="1">
    <location>
        <begin position="56"/>
        <end position="74"/>
    </location>
</feature>
<dbReference type="EMBL" id="JACHHE010000001">
    <property type="protein sequence ID" value="MBB5179025.1"/>
    <property type="molecule type" value="Genomic_DNA"/>
</dbReference>
<dbReference type="Proteomes" id="UP000525923">
    <property type="component" value="Unassembled WGS sequence"/>
</dbReference>
<feature type="transmembrane region" description="Helical" evidence="1">
    <location>
        <begin position="81"/>
        <end position="100"/>
    </location>
</feature>
<reference evidence="2 3" key="1">
    <citation type="submission" date="2020-08" db="EMBL/GenBank/DDBJ databases">
        <title>Genomic Encyclopedia of Type Strains, Phase IV (KMG-IV): sequencing the most valuable type-strain genomes for metagenomic binning, comparative biology and taxonomic classification.</title>
        <authorList>
            <person name="Goeker M."/>
        </authorList>
    </citation>
    <scope>NUCLEOTIDE SEQUENCE [LARGE SCALE GENOMIC DNA]</scope>
    <source>
        <strain evidence="2 3">DSM 15895</strain>
    </source>
</reference>
<accession>A0A7W8CP38</accession>
<comment type="caution">
    <text evidence="2">The sequence shown here is derived from an EMBL/GenBank/DDBJ whole genome shotgun (WGS) entry which is preliminary data.</text>
</comment>
<keyword evidence="1" id="KW-1133">Transmembrane helix</keyword>
<evidence type="ECO:0000313" key="2">
    <source>
        <dbReference type="EMBL" id="MBB5179025.1"/>
    </source>
</evidence>
<organism evidence="2 3">
    <name type="scientific">Planococcus koreensis</name>
    <dbReference type="NCBI Taxonomy" id="112331"/>
    <lineage>
        <taxon>Bacteria</taxon>
        <taxon>Bacillati</taxon>
        <taxon>Bacillota</taxon>
        <taxon>Bacilli</taxon>
        <taxon>Bacillales</taxon>
        <taxon>Caryophanaceae</taxon>
        <taxon>Planococcus</taxon>
    </lineage>
</organism>
<feature type="transmembrane region" description="Helical" evidence="1">
    <location>
        <begin position="120"/>
        <end position="138"/>
    </location>
</feature>
<keyword evidence="3" id="KW-1185">Reference proteome</keyword>
<name>A0A7W8CP38_9BACL</name>
<proteinExistence type="predicted"/>
<dbReference type="AlphaFoldDB" id="A0A7W8CP38"/>
<gene>
    <name evidence="2" type="ORF">HNQ44_000447</name>
</gene>
<evidence type="ECO:0000313" key="3">
    <source>
        <dbReference type="Proteomes" id="UP000525923"/>
    </source>
</evidence>
<dbReference type="RefSeq" id="WP_183736409.1">
    <property type="nucleotide sequence ID" value="NZ_JACHHE010000001.1"/>
</dbReference>
<sequence>MKVLKGIWIGFWSGLLLGLLLKWIQAVTGEQVYTLLLNVDFIPLIGPINWPEPVEFAFHIIISLIIGIVYVYLAKRRPHSFGQLVLLSLAMSIPFYLLYFPLSAMAIREDVPGFTDAGAILYWVFAHLTYAMALPVLYKTFERKNGPSQ</sequence>